<feature type="compositionally biased region" description="Pro residues" evidence="1">
    <location>
        <begin position="120"/>
        <end position="132"/>
    </location>
</feature>
<feature type="compositionally biased region" description="Pro residues" evidence="1">
    <location>
        <begin position="187"/>
        <end position="199"/>
    </location>
</feature>
<feature type="region of interest" description="Disordered" evidence="1">
    <location>
        <begin position="40"/>
        <end position="337"/>
    </location>
</feature>
<feature type="compositionally biased region" description="Pro residues" evidence="1">
    <location>
        <begin position="317"/>
        <end position="337"/>
    </location>
</feature>
<dbReference type="SMART" id="SM01137">
    <property type="entry name" value="DMAP_binding"/>
    <property type="match status" value="1"/>
</dbReference>
<dbReference type="Pfam" id="PF06464">
    <property type="entry name" value="DMAP_binding"/>
    <property type="match status" value="1"/>
</dbReference>
<feature type="compositionally biased region" description="Low complexity" evidence="1">
    <location>
        <begin position="55"/>
        <end position="75"/>
    </location>
</feature>
<accession>A0A077X0F1</accession>
<evidence type="ECO:0000313" key="3">
    <source>
        <dbReference type="EMBL" id="CDS12693.1"/>
    </source>
</evidence>
<evidence type="ECO:0000259" key="2">
    <source>
        <dbReference type="PROSITE" id="PS51912"/>
    </source>
</evidence>
<protein>
    <recommendedName>
        <fullName evidence="2">DMAP1-binding domain-containing protein</fullName>
    </recommendedName>
</protein>
<dbReference type="InterPro" id="IPR010506">
    <property type="entry name" value="DMAP1-bd"/>
</dbReference>
<feature type="compositionally biased region" description="Polar residues" evidence="1">
    <location>
        <begin position="219"/>
        <end position="247"/>
    </location>
</feature>
<gene>
    <name evidence="3" type="ORF">LRAMOSA04879</name>
</gene>
<feature type="domain" description="DMAP1-binding" evidence="2">
    <location>
        <begin position="5"/>
        <end position="110"/>
    </location>
</feature>
<sequence length="337" mass="37903">MGPESDQDLPSELLDKLRNLELELEDGDITKKGFEKKKATLLQQYAPSDDHRRSTGSTSTQEEQQRQQADAQALEELGPEPSAADVVDFLDYLPSPTHSPPKHDNQGAAFMEQNHRQQTPPAPPVQPVPSSQPIPQQQYYPYQQQSQWQQQHQMAPQPMYNGQQQQQYYAHGGMATSPRPTRAYDPRMPPPPSSRPPPTYQGAPQQTTAAMRHPGMYSVPQQRPHPSTYRPASTGTPPFAHQQQRPMYTSRPMHPPPPQQSPRPVYRTGQPPPVRQQPPPSSYRPPPVSQPQMMVQGRTSSLDARASARPAYNTYARPPPQHHVPRNIPPPPEGWRG</sequence>
<feature type="compositionally biased region" description="Pro residues" evidence="1">
    <location>
        <begin position="270"/>
        <end position="289"/>
    </location>
</feature>
<dbReference type="PROSITE" id="PS51912">
    <property type="entry name" value="DMAP1_BIND"/>
    <property type="match status" value="1"/>
</dbReference>
<name>A0A077X0F1_9FUNG</name>
<dbReference type="OrthoDB" id="263283at2759"/>
<feature type="compositionally biased region" description="Low complexity" evidence="1">
    <location>
        <begin position="133"/>
        <end position="169"/>
    </location>
</feature>
<organism evidence="3">
    <name type="scientific">Lichtheimia ramosa</name>
    <dbReference type="NCBI Taxonomy" id="688394"/>
    <lineage>
        <taxon>Eukaryota</taxon>
        <taxon>Fungi</taxon>
        <taxon>Fungi incertae sedis</taxon>
        <taxon>Mucoromycota</taxon>
        <taxon>Mucoromycotina</taxon>
        <taxon>Mucoromycetes</taxon>
        <taxon>Mucorales</taxon>
        <taxon>Lichtheimiaceae</taxon>
        <taxon>Lichtheimia</taxon>
    </lineage>
</organism>
<proteinExistence type="predicted"/>
<dbReference type="AlphaFoldDB" id="A0A077X0F1"/>
<dbReference type="PRINTS" id="PR01217">
    <property type="entry name" value="PRICHEXTENSN"/>
</dbReference>
<dbReference type="EMBL" id="LK023368">
    <property type="protein sequence ID" value="CDS12693.1"/>
    <property type="molecule type" value="Genomic_DNA"/>
</dbReference>
<reference evidence="3" key="1">
    <citation type="journal article" date="2014" name="Genome Announc.">
        <title>De novo whole-genome sequence and genome annotation of Lichtheimia ramosa.</title>
        <authorList>
            <person name="Linde J."/>
            <person name="Schwartze V."/>
            <person name="Binder U."/>
            <person name="Lass-Florl C."/>
            <person name="Voigt K."/>
            <person name="Horn F."/>
        </authorList>
    </citation>
    <scope>NUCLEOTIDE SEQUENCE</scope>
    <source>
        <strain evidence="3">JMRC FSU:6197</strain>
    </source>
</reference>
<evidence type="ECO:0000256" key="1">
    <source>
        <dbReference type="SAM" id="MobiDB-lite"/>
    </source>
</evidence>